<dbReference type="SUPFAM" id="SSF50998">
    <property type="entry name" value="Quinoprotein alcohol dehydrogenase-like"/>
    <property type="match status" value="1"/>
</dbReference>
<accession>A0ABW2E759</accession>
<keyword evidence="8" id="KW-1185">Reference proteome</keyword>
<dbReference type="InterPro" id="IPR017441">
    <property type="entry name" value="Protein_kinase_ATP_BS"/>
</dbReference>
<dbReference type="InterPro" id="IPR018391">
    <property type="entry name" value="PQQ_b-propeller_rpt"/>
</dbReference>
<dbReference type="Pfam" id="PF13360">
    <property type="entry name" value="PQQ_2"/>
    <property type="match status" value="1"/>
</dbReference>
<protein>
    <submittedName>
        <fullName evidence="7">PQQ-binding-like beta-propeller repeat protein</fullName>
    </submittedName>
</protein>
<feature type="domain" description="Protein kinase" evidence="6">
    <location>
        <begin position="16"/>
        <end position="264"/>
    </location>
</feature>
<dbReference type="PROSITE" id="PS00108">
    <property type="entry name" value="PROTEIN_KINASE_ST"/>
    <property type="match status" value="1"/>
</dbReference>
<organism evidence="7 8">
    <name type="scientific">Streptomyces viridiviolaceus</name>
    <dbReference type="NCBI Taxonomy" id="68282"/>
    <lineage>
        <taxon>Bacteria</taxon>
        <taxon>Bacillati</taxon>
        <taxon>Actinomycetota</taxon>
        <taxon>Actinomycetes</taxon>
        <taxon>Kitasatosporales</taxon>
        <taxon>Streptomycetaceae</taxon>
        <taxon>Streptomyces</taxon>
    </lineage>
</organism>
<evidence type="ECO:0000256" key="5">
    <source>
        <dbReference type="PROSITE-ProRule" id="PRU10141"/>
    </source>
</evidence>
<dbReference type="EMBL" id="JBHSYM010000072">
    <property type="protein sequence ID" value="MFC7016000.1"/>
    <property type="molecule type" value="Genomic_DNA"/>
</dbReference>
<dbReference type="Gene3D" id="3.30.200.20">
    <property type="entry name" value="Phosphorylase Kinase, domain 1"/>
    <property type="match status" value="1"/>
</dbReference>
<evidence type="ECO:0000256" key="1">
    <source>
        <dbReference type="ARBA" id="ARBA00022679"/>
    </source>
</evidence>
<reference evidence="8" key="1">
    <citation type="journal article" date="2019" name="Int. J. Syst. Evol. Microbiol.">
        <title>The Global Catalogue of Microorganisms (GCM) 10K type strain sequencing project: providing services to taxonomists for standard genome sequencing and annotation.</title>
        <authorList>
            <consortium name="The Broad Institute Genomics Platform"/>
            <consortium name="The Broad Institute Genome Sequencing Center for Infectious Disease"/>
            <person name="Wu L."/>
            <person name="Ma J."/>
        </authorList>
    </citation>
    <scope>NUCLEOTIDE SEQUENCE [LARGE SCALE GENOMIC DNA]</scope>
    <source>
        <strain evidence="8">JCM 4855</strain>
    </source>
</reference>
<dbReference type="PROSITE" id="PS00107">
    <property type="entry name" value="PROTEIN_KINASE_ATP"/>
    <property type="match status" value="1"/>
</dbReference>
<evidence type="ECO:0000313" key="8">
    <source>
        <dbReference type="Proteomes" id="UP001596409"/>
    </source>
</evidence>
<keyword evidence="1" id="KW-0808">Transferase</keyword>
<dbReference type="SUPFAM" id="SSF56112">
    <property type="entry name" value="Protein kinase-like (PK-like)"/>
    <property type="match status" value="1"/>
</dbReference>
<dbReference type="CDD" id="cd14014">
    <property type="entry name" value="STKc_PknB_like"/>
    <property type="match status" value="1"/>
</dbReference>
<evidence type="ECO:0000259" key="6">
    <source>
        <dbReference type="PROSITE" id="PS50011"/>
    </source>
</evidence>
<keyword evidence="3" id="KW-0418">Kinase</keyword>
<dbReference type="Gene3D" id="2.130.10.10">
    <property type="entry name" value="YVTN repeat-like/Quinoprotein amine dehydrogenase"/>
    <property type="match status" value="1"/>
</dbReference>
<evidence type="ECO:0000256" key="4">
    <source>
        <dbReference type="ARBA" id="ARBA00022840"/>
    </source>
</evidence>
<dbReference type="InterPro" id="IPR011009">
    <property type="entry name" value="Kinase-like_dom_sf"/>
</dbReference>
<dbReference type="Pfam" id="PF00069">
    <property type="entry name" value="Pkinase"/>
    <property type="match status" value="1"/>
</dbReference>
<keyword evidence="4 5" id="KW-0067">ATP-binding</keyword>
<dbReference type="InterPro" id="IPR002372">
    <property type="entry name" value="PQQ_rpt_dom"/>
</dbReference>
<dbReference type="SMART" id="SM00220">
    <property type="entry name" value="S_TKc"/>
    <property type="match status" value="1"/>
</dbReference>
<sequence>MLSALLHDDPHSVGPYRLLARLGSGGMGTVYLARTAGGRTVAVKVLHQRLASDAVLRTRFRLESDAARVMGGRYGAGVVDADPSAPRPWLATEYVLGPPLDDAVRAAGPLPEPAVRVLGAALAEGLGRLHGSEVVHRDLKPSNVMVTTSGPKIIDFGVAHAVGEERLTHAGGALGTPAFMSPEQAADLEHGAAGDVFALAGVLVFAASGHGPFGSGQATDLLYRVRYAEPDLGGVPPALVPVLIRCLDKDPARRPTTAELAAALAEGSGGRRPADVLPDAVLREISRRAEGVWREPPHRLPPPPPDMLPHTVQAGPAMSRRRLFAVTAGAVVAGAGVTGGGVWAWLANQDGRDGGGGTDHANVSKQAKPPARLWTFTIRIPADHADVLSVGSGLAMPAGIVLCGVNAESGVLTWQANIADTWRYAPGGKTLYALRDADEGGSAALCEIDPTDGSLGEPLAELKDFAGDEARNQVLCVAEKTAYLVARAASASNWYVCAVDLSDGRVRWRTPIEAPQDENRPPMLCGSVVGDRLVLYRSDSGLSFLRLAVHGISDGKQHWTLSEPYDGAPPDRVVHDERHLYFGAAALKAVRITDGETAWRFGDLRDVGDSAGETRLYGAPVLHDGVLYAAEGDRGIVAVDAATGTVNWLEKNLKGRHLNRDAPPAVGDKYVYSLDDKGLRAVDLRTHRAVWTLATDASVLTADHDRDRLYVRREKETFALPLD</sequence>
<comment type="caution">
    <text evidence="7">The sequence shown here is derived from an EMBL/GenBank/DDBJ whole genome shotgun (WGS) entry which is preliminary data.</text>
</comment>
<dbReference type="SMART" id="SM00564">
    <property type="entry name" value="PQQ"/>
    <property type="match status" value="3"/>
</dbReference>
<evidence type="ECO:0000256" key="2">
    <source>
        <dbReference type="ARBA" id="ARBA00022741"/>
    </source>
</evidence>
<dbReference type="PROSITE" id="PS50011">
    <property type="entry name" value="PROTEIN_KINASE_DOM"/>
    <property type="match status" value="1"/>
</dbReference>
<name>A0ABW2E759_9ACTN</name>
<feature type="binding site" evidence="5">
    <location>
        <position position="44"/>
    </location>
    <ligand>
        <name>ATP</name>
        <dbReference type="ChEBI" id="CHEBI:30616"/>
    </ligand>
</feature>
<gene>
    <name evidence="7" type="ORF">ACFQMH_30730</name>
</gene>
<dbReference type="InterPro" id="IPR015943">
    <property type="entry name" value="WD40/YVTN_repeat-like_dom_sf"/>
</dbReference>
<dbReference type="RefSeq" id="WP_189880383.1">
    <property type="nucleotide sequence ID" value="NZ_BMWA01000041.1"/>
</dbReference>
<evidence type="ECO:0000256" key="3">
    <source>
        <dbReference type="ARBA" id="ARBA00022777"/>
    </source>
</evidence>
<dbReference type="PANTHER" id="PTHR43289">
    <property type="entry name" value="MITOGEN-ACTIVATED PROTEIN KINASE KINASE KINASE 20-RELATED"/>
    <property type="match status" value="1"/>
</dbReference>
<proteinExistence type="predicted"/>
<dbReference type="InterPro" id="IPR008271">
    <property type="entry name" value="Ser/Thr_kinase_AS"/>
</dbReference>
<dbReference type="InterPro" id="IPR011047">
    <property type="entry name" value="Quinoprotein_ADH-like_sf"/>
</dbReference>
<dbReference type="PANTHER" id="PTHR43289:SF34">
    <property type="entry name" value="SERINE_THREONINE-PROTEIN KINASE YBDM-RELATED"/>
    <property type="match status" value="1"/>
</dbReference>
<dbReference type="Proteomes" id="UP001596409">
    <property type="component" value="Unassembled WGS sequence"/>
</dbReference>
<evidence type="ECO:0000313" key="7">
    <source>
        <dbReference type="EMBL" id="MFC7016000.1"/>
    </source>
</evidence>
<keyword evidence="2 5" id="KW-0547">Nucleotide-binding</keyword>
<dbReference type="Gene3D" id="1.10.510.10">
    <property type="entry name" value="Transferase(Phosphotransferase) domain 1"/>
    <property type="match status" value="1"/>
</dbReference>
<dbReference type="InterPro" id="IPR000719">
    <property type="entry name" value="Prot_kinase_dom"/>
</dbReference>